<proteinExistence type="predicted"/>
<dbReference type="CDD" id="cd00586">
    <property type="entry name" value="4HBT"/>
    <property type="match status" value="1"/>
</dbReference>
<name>A0ABS4AF23_9PROT</name>
<accession>A0ABS4AF23</accession>
<dbReference type="SUPFAM" id="SSF54637">
    <property type="entry name" value="Thioesterase/thiol ester dehydrase-isomerase"/>
    <property type="match status" value="1"/>
</dbReference>
<dbReference type="Proteomes" id="UP000681594">
    <property type="component" value="Unassembled WGS sequence"/>
</dbReference>
<organism evidence="1 2">
    <name type="scientific">Pararoseomonas baculiformis</name>
    <dbReference type="NCBI Taxonomy" id="2820812"/>
    <lineage>
        <taxon>Bacteria</taxon>
        <taxon>Pseudomonadati</taxon>
        <taxon>Pseudomonadota</taxon>
        <taxon>Alphaproteobacteria</taxon>
        <taxon>Acetobacterales</taxon>
        <taxon>Acetobacteraceae</taxon>
        <taxon>Pararoseomonas</taxon>
    </lineage>
</organism>
<dbReference type="RefSeq" id="WP_209379898.1">
    <property type="nucleotide sequence ID" value="NZ_JAGIZB010000011.1"/>
</dbReference>
<evidence type="ECO:0000313" key="2">
    <source>
        <dbReference type="Proteomes" id="UP000681594"/>
    </source>
</evidence>
<dbReference type="Gene3D" id="3.10.129.10">
    <property type="entry name" value="Hotdog Thioesterase"/>
    <property type="match status" value="1"/>
</dbReference>
<evidence type="ECO:0000313" key="1">
    <source>
        <dbReference type="EMBL" id="MBP0445633.1"/>
    </source>
</evidence>
<keyword evidence="2" id="KW-1185">Reference proteome</keyword>
<dbReference type="Pfam" id="PF13279">
    <property type="entry name" value="4HBT_2"/>
    <property type="match status" value="1"/>
</dbReference>
<dbReference type="InterPro" id="IPR029069">
    <property type="entry name" value="HotDog_dom_sf"/>
</dbReference>
<dbReference type="EMBL" id="JAGIZB010000011">
    <property type="protein sequence ID" value="MBP0445633.1"/>
    <property type="molecule type" value="Genomic_DNA"/>
</dbReference>
<comment type="caution">
    <text evidence="1">The sequence shown here is derived from an EMBL/GenBank/DDBJ whole genome shotgun (WGS) entry which is preliminary data.</text>
</comment>
<reference evidence="1 2" key="1">
    <citation type="submission" date="2021-03" db="EMBL/GenBank/DDBJ databases">
        <authorList>
            <person name="So Y."/>
        </authorList>
    </citation>
    <scope>NUCLEOTIDE SEQUENCE [LARGE SCALE GENOMIC DNA]</scope>
    <source>
        <strain evidence="1 2">SSH11</strain>
    </source>
</reference>
<gene>
    <name evidence="1" type="ORF">J8J14_12685</name>
</gene>
<protein>
    <submittedName>
        <fullName evidence="1">Acyl-CoA thioesterase</fullName>
    </submittedName>
</protein>
<sequence length="161" mass="17469">MKRPSPIPASALPAAAFRAPARVRFGDCDPAGIVFFPNWFSMASATIEDLFRERLGIDFHALHAERGIGTGFVHAAASFMRPGMMGDDVLLTPLIRRIGGASYALDLHIHRGEEELARLDLVTATTDLATRTSRPVPPDLRAALLRYMSECGPSEGQEIPA</sequence>